<dbReference type="SUPFAM" id="SSF81901">
    <property type="entry name" value="HCP-like"/>
    <property type="match status" value="1"/>
</dbReference>
<evidence type="ECO:0000313" key="3">
    <source>
        <dbReference type="EMBL" id="WKN37675.1"/>
    </source>
</evidence>
<reference evidence="3" key="2">
    <citation type="journal article" date="2024" name="Antonie Van Leeuwenhoek">
        <title>Roseihalotalea indica gen. nov., sp. nov., a halophilic Bacteroidetes from mesopelagic Southwest Indian Ocean with higher carbohydrate metabolic potential.</title>
        <authorList>
            <person name="Chen B."/>
            <person name="Zhang M."/>
            <person name="Lin D."/>
            <person name="Ye J."/>
            <person name="Tang K."/>
        </authorList>
    </citation>
    <scope>NUCLEOTIDE SEQUENCE</scope>
    <source>
        <strain evidence="3">TK19036</strain>
    </source>
</reference>
<evidence type="ECO:0000256" key="1">
    <source>
        <dbReference type="PROSITE-ProRule" id="PRU00339"/>
    </source>
</evidence>
<reference evidence="3" key="1">
    <citation type="journal article" date="2023" name="Comput. Struct. Biotechnol. J.">
        <title>Discovery of a novel marine Bacteroidetes with a rich repertoire of carbohydrate-active enzymes.</title>
        <authorList>
            <person name="Chen B."/>
            <person name="Liu G."/>
            <person name="Chen Q."/>
            <person name="Wang H."/>
            <person name="Liu L."/>
            <person name="Tang K."/>
        </authorList>
    </citation>
    <scope>NUCLEOTIDE SEQUENCE</scope>
    <source>
        <strain evidence="3">TK19036</strain>
    </source>
</reference>
<dbReference type="InterPro" id="IPR011990">
    <property type="entry name" value="TPR-like_helical_dom_sf"/>
</dbReference>
<dbReference type="AlphaFoldDB" id="A0AA49JH55"/>
<dbReference type="PROSITE" id="PS50005">
    <property type="entry name" value="TPR"/>
    <property type="match status" value="1"/>
</dbReference>
<dbReference type="Gene3D" id="1.25.40.10">
    <property type="entry name" value="Tetratricopeptide repeat domain"/>
    <property type="match status" value="4"/>
</dbReference>
<protein>
    <submittedName>
        <fullName evidence="3">Methyltransferase</fullName>
    </submittedName>
</protein>
<keyword evidence="3" id="KW-0808">Transferase</keyword>
<proteinExistence type="predicted"/>
<dbReference type="GO" id="GO:0032259">
    <property type="term" value="P:methylation"/>
    <property type="evidence" value="ECO:0007669"/>
    <property type="project" value="UniProtKB-KW"/>
</dbReference>
<feature type="region of interest" description="Disordered" evidence="2">
    <location>
        <begin position="409"/>
        <end position="444"/>
    </location>
</feature>
<organism evidence="3">
    <name type="scientific">Roseihalotalea indica</name>
    <dbReference type="NCBI Taxonomy" id="2867963"/>
    <lineage>
        <taxon>Bacteria</taxon>
        <taxon>Pseudomonadati</taxon>
        <taxon>Bacteroidota</taxon>
        <taxon>Cytophagia</taxon>
        <taxon>Cytophagales</taxon>
        <taxon>Catalimonadaceae</taxon>
        <taxon>Roseihalotalea</taxon>
    </lineage>
</organism>
<dbReference type="SMART" id="SM00028">
    <property type="entry name" value="TPR"/>
    <property type="match status" value="3"/>
</dbReference>
<dbReference type="GO" id="GO:0008168">
    <property type="term" value="F:methyltransferase activity"/>
    <property type="evidence" value="ECO:0007669"/>
    <property type="project" value="UniProtKB-KW"/>
</dbReference>
<keyword evidence="1" id="KW-0802">TPR repeat</keyword>
<accession>A0AA49JH55</accession>
<sequence>MALLSSACAPDQSGVISNVYHNTTARYNAYFYAKLQMDEIEQSIAESQENNYNKILKIFPEPDTTLINGLSEQLENCLKKASIAIERHPNSRWADDSYILVGQCRNYNQNYIDAIQTYKFVNTHSKDDEARHQALVQLMQTFIAAGEQNNAVAVSDYLRKEKLNRYNKVQFHLTRAYLAQLNEDYNAMVGNLLIAAPLMENKEGRAKIFFILGQLYQQLGFDAQAYQNYEEVLRSNPEYELYFYARLNMAQVYDLSRESDTKKIRKYFKKLLKDQKNVEYRDKIYYEMAQFEQKQEDLDLAIEYYNESVRASMGNNRQKAYSYWELGKIYYDDYAKYELAKAYYDSTIAVLPQDEPEYESIAARQKVLANFVEQLTIIQVQDSLLTLAAMDTTELSAYLDEVVSAQEQQQRQEERMASRQARVRRTTNQFGSAPNPFATNNENNDAAAGENWYFYSPAAISQGQTAFVRKWGNRPLEDNWRRSDKSIDANFAANDVEQIEVDDPVPGDPAADAVDMSASAKQSLYADIPFTEEQKKEAFKKIEDAYFKLGGIYNFDLEEKANSIETFETLLSRFPASEYEPEVLYQLYLLYQEQGDDATSTRYKNQLLENFPESIFAKIIINPNYREESNLASAQLKEVYKEAYRLYQKGAYQQAAPMVKDALQQYSDNDFVDNMKLLQILIAGKLGSEYEYQMNLQNFIDEYPESEMTAYAQELLTAAQGFKDKLAAQQGAKYIPEFNEKHSFIVVYKNKGKLSSQLPRVIDAFNAEYFGEAKLRTANLMLEDQQVMIIVEEFPNQETAWQYFQQFNSDVSPLDKLPESKNYERSDITSNFIITEDNLPILYRTKDVDNYLRFFEKHYTF</sequence>
<name>A0AA49JH55_9BACT</name>
<dbReference type="EMBL" id="CP120682">
    <property type="protein sequence ID" value="WKN37675.1"/>
    <property type="molecule type" value="Genomic_DNA"/>
</dbReference>
<dbReference type="InterPro" id="IPR019734">
    <property type="entry name" value="TPR_rpt"/>
</dbReference>
<dbReference type="SUPFAM" id="SSF48452">
    <property type="entry name" value="TPR-like"/>
    <property type="match status" value="1"/>
</dbReference>
<evidence type="ECO:0000256" key="2">
    <source>
        <dbReference type="SAM" id="MobiDB-lite"/>
    </source>
</evidence>
<keyword evidence="3" id="KW-0489">Methyltransferase</keyword>
<feature type="repeat" description="TPR" evidence="1">
    <location>
        <begin position="206"/>
        <end position="239"/>
    </location>
</feature>
<gene>
    <name evidence="3" type="ORF">K4G66_03005</name>
</gene>